<evidence type="ECO:0000256" key="1">
    <source>
        <dbReference type="SAM" id="MobiDB-lite"/>
    </source>
</evidence>
<dbReference type="AlphaFoldDB" id="A0A6N2ZVD3"/>
<gene>
    <name evidence="2" type="ORF">CBLFYP62_00857</name>
</gene>
<evidence type="ECO:0000313" key="2">
    <source>
        <dbReference type="EMBL" id="VYT83459.1"/>
    </source>
</evidence>
<dbReference type="InterPro" id="IPR049675">
    <property type="entry name" value="QatB"/>
</dbReference>
<dbReference type="EMBL" id="CACRTU010000009">
    <property type="protein sequence ID" value="VYT83459.1"/>
    <property type="molecule type" value="Genomic_DNA"/>
</dbReference>
<accession>A0A6N2ZVD3</accession>
<dbReference type="RefSeq" id="WP_156736314.1">
    <property type="nucleotide sequence ID" value="NZ_CACRTU010000009.1"/>
</dbReference>
<reference evidence="2" key="1">
    <citation type="submission" date="2019-11" db="EMBL/GenBank/DDBJ databases">
        <authorList>
            <person name="Feng L."/>
        </authorList>
    </citation>
    <scope>NUCLEOTIDE SEQUENCE</scope>
    <source>
        <strain evidence="2">CButyricumLFYP62</strain>
    </source>
</reference>
<protein>
    <submittedName>
        <fullName evidence="2">Uncharacterized protein</fullName>
    </submittedName>
</protein>
<proteinExistence type="predicted"/>
<dbReference type="NCBIfam" id="NF041924">
    <property type="entry name" value="QatB"/>
    <property type="match status" value="1"/>
</dbReference>
<organism evidence="2">
    <name type="scientific">Clostridium butyricum</name>
    <dbReference type="NCBI Taxonomy" id="1492"/>
    <lineage>
        <taxon>Bacteria</taxon>
        <taxon>Bacillati</taxon>
        <taxon>Bacillota</taxon>
        <taxon>Clostridia</taxon>
        <taxon>Eubacteriales</taxon>
        <taxon>Clostridiaceae</taxon>
        <taxon>Clostridium</taxon>
    </lineage>
</organism>
<name>A0A6N2ZVD3_CLOBU</name>
<feature type="region of interest" description="Disordered" evidence="1">
    <location>
        <begin position="1"/>
        <end position="62"/>
    </location>
</feature>
<feature type="compositionally biased region" description="Basic and acidic residues" evidence="1">
    <location>
        <begin position="25"/>
        <end position="48"/>
    </location>
</feature>
<sequence>MGTSSIYKGPIGKNPLLPEGFEDDSITKDEKQDHNTDNNEKKQEDNEKQMGSWQETKKAMSQYIKGSSSSKARVLNNYVKAYGGAKRASTQSASGRNSTVQLGKFLSSIRSVGIIKTFEKLHIDYVGKSVETLLSEMVNIISSNSNTKEDAIARNATIEALSEIYDFLEQNNKDITSLDRIDDCIFEQIMSIYISDYIFEKMLNDLQSRFEQYAKNTQEALRVEKEFKDYIKNSVDIKLKQAKLEQIDYNNADIGKIIENLYTECFEVLEVCV</sequence>